<dbReference type="SUPFAM" id="SSF52009">
    <property type="entry name" value="Phosphohistidine domain"/>
    <property type="match status" value="1"/>
</dbReference>
<dbReference type="InterPro" id="IPR008279">
    <property type="entry name" value="PEP-util_enz_mobile_dom"/>
</dbReference>
<gene>
    <name evidence="5" type="ORF">A3J19_00650</name>
</gene>
<protein>
    <recommendedName>
        <fullName evidence="4">PEP-utilising enzyme mobile domain-containing protein</fullName>
    </recommendedName>
</protein>
<organism evidence="5 6">
    <name type="scientific">Candidatus Daviesbacteria bacterium RIFCSPLOWO2_02_FULL_41_8</name>
    <dbReference type="NCBI Taxonomy" id="1797798"/>
    <lineage>
        <taxon>Bacteria</taxon>
        <taxon>Candidatus Daviesiibacteriota</taxon>
    </lineage>
</organism>
<dbReference type="PANTHER" id="PTHR43030:SF1">
    <property type="entry name" value="PHOSPHOENOLPYRUVATE SYNTHASE"/>
    <property type="match status" value="1"/>
</dbReference>
<sequence length="318" mass="35932">MYAVQYWYRGVYSEIAQLTGVHCIPLFYYEEGRATSVYFEKSELKLMSDGLLGYYVKNPGELEKTIEQYKKLHQDALVAIEKKDSATLFDTAIKIWPALNSVMLLGGIEHKDPETQKIKDIALKARTETDRLIYEVGNGLWDSIDTLIPEESRSFLTIEEIVSKRYPALDEIGRRKKSHIYTNDTLTTGVKFSDFLKINNLRLEEDSSVNNVDEFSGSIAYKGKVTGKVRIVLEFKDMFKFNEGEVLVSSMTVPDFLPVMKKAIAFITDEGGITCHAAIIAREMKKPCIIGTKIATQVLKDGDMVEVDAENGIVKIIK</sequence>
<dbReference type="EMBL" id="MFDZ01000008">
    <property type="protein sequence ID" value="OGE78683.1"/>
    <property type="molecule type" value="Genomic_DNA"/>
</dbReference>
<evidence type="ECO:0000256" key="3">
    <source>
        <dbReference type="ARBA" id="ARBA00022840"/>
    </source>
</evidence>
<dbReference type="GO" id="GO:0008986">
    <property type="term" value="F:pyruvate, water dikinase activity"/>
    <property type="evidence" value="ECO:0007669"/>
    <property type="project" value="InterPro"/>
</dbReference>
<dbReference type="InterPro" id="IPR018274">
    <property type="entry name" value="PEP_util_AS"/>
</dbReference>
<feature type="domain" description="PEP-utilising enzyme mobile" evidence="4">
    <location>
        <begin position="241"/>
        <end position="312"/>
    </location>
</feature>
<proteinExistence type="inferred from homology"/>
<dbReference type="Pfam" id="PF00391">
    <property type="entry name" value="PEP-utilizers"/>
    <property type="match status" value="1"/>
</dbReference>
<reference evidence="5 6" key="1">
    <citation type="journal article" date="2016" name="Nat. Commun.">
        <title>Thousands of microbial genomes shed light on interconnected biogeochemical processes in an aquifer system.</title>
        <authorList>
            <person name="Anantharaman K."/>
            <person name="Brown C.T."/>
            <person name="Hug L.A."/>
            <person name="Sharon I."/>
            <person name="Castelle C.J."/>
            <person name="Probst A.J."/>
            <person name="Thomas B.C."/>
            <person name="Singh A."/>
            <person name="Wilkins M.J."/>
            <person name="Karaoz U."/>
            <person name="Brodie E.L."/>
            <person name="Williams K.H."/>
            <person name="Hubbard S.S."/>
            <person name="Banfield J.F."/>
        </authorList>
    </citation>
    <scope>NUCLEOTIDE SEQUENCE [LARGE SCALE GENOMIC DNA]</scope>
</reference>
<name>A0A1F5NMA6_9BACT</name>
<comment type="similarity">
    <text evidence="1">Belongs to the PEP-utilizing enzyme family.</text>
</comment>
<dbReference type="GO" id="GO:0005524">
    <property type="term" value="F:ATP binding"/>
    <property type="evidence" value="ECO:0007669"/>
    <property type="project" value="UniProtKB-KW"/>
</dbReference>
<dbReference type="PANTHER" id="PTHR43030">
    <property type="entry name" value="PHOSPHOENOLPYRUVATE SYNTHASE"/>
    <property type="match status" value="1"/>
</dbReference>
<evidence type="ECO:0000313" key="6">
    <source>
        <dbReference type="Proteomes" id="UP000176578"/>
    </source>
</evidence>
<evidence type="ECO:0000259" key="4">
    <source>
        <dbReference type="Pfam" id="PF00391"/>
    </source>
</evidence>
<dbReference type="InterPro" id="IPR006319">
    <property type="entry name" value="PEP_synth"/>
</dbReference>
<dbReference type="PROSITE" id="PS00370">
    <property type="entry name" value="PEP_ENZYMES_PHOS_SITE"/>
    <property type="match status" value="1"/>
</dbReference>
<evidence type="ECO:0000313" key="5">
    <source>
        <dbReference type="EMBL" id="OGE78683.1"/>
    </source>
</evidence>
<accession>A0A1F5NMA6</accession>
<comment type="caution">
    <text evidence="5">The sequence shown here is derived from an EMBL/GenBank/DDBJ whole genome shotgun (WGS) entry which is preliminary data.</text>
</comment>
<evidence type="ECO:0000256" key="1">
    <source>
        <dbReference type="ARBA" id="ARBA00007837"/>
    </source>
</evidence>
<dbReference type="Gene3D" id="3.50.30.10">
    <property type="entry name" value="Phosphohistidine domain"/>
    <property type="match status" value="1"/>
</dbReference>
<dbReference type="AlphaFoldDB" id="A0A1F5NMA6"/>
<keyword evidence="2" id="KW-0547">Nucleotide-binding</keyword>
<evidence type="ECO:0000256" key="2">
    <source>
        <dbReference type="ARBA" id="ARBA00022741"/>
    </source>
</evidence>
<dbReference type="InterPro" id="IPR036637">
    <property type="entry name" value="Phosphohistidine_dom_sf"/>
</dbReference>
<keyword evidence="3" id="KW-0067">ATP-binding</keyword>
<dbReference type="Proteomes" id="UP000176578">
    <property type="component" value="Unassembled WGS sequence"/>
</dbReference>